<sequence>MGRKNRRKTLSVADEFDEDLSAHSSPSRTGVTLMRGESIPWNTKLRDFGLRISRLSWPQSLEAYYQEAGRAGRDGKLSDCTLYVNLSRIPTLLPSQRSEEQTKQAYRMLSDCFRYGMNTSSCRARTLVKYFGTDYNLLIMQFHKYSASDRLWWQGLARILEDKGYIREGDGLVHVCIKYPEPTQLGLRFLQSGETFDAYPEADMLLSMEKEKPYSSFSDWGRGWADPEIRRQRLQRAKSGPRKRKMRSKRAPRDSSTVRARLATKLTRVKR</sequence>
<dbReference type="Gene3D" id="3.40.50.300">
    <property type="entry name" value="P-loop containing nucleotide triphosphate hydrolases"/>
    <property type="match status" value="1"/>
</dbReference>
<dbReference type="GO" id="GO:0005737">
    <property type="term" value="C:cytoplasm"/>
    <property type="evidence" value="ECO:0007669"/>
    <property type="project" value="TreeGrafter"/>
</dbReference>
<dbReference type="Pfam" id="PF16124">
    <property type="entry name" value="RecQ_Zn_bind"/>
    <property type="match status" value="1"/>
</dbReference>
<dbReference type="GO" id="GO:0005634">
    <property type="term" value="C:nucleus"/>
    <property type="evidence" value="ECO:0007669"/>
    <property type="project" value="TreeGrafter"/>
</dbReference>
<dbReference type="InterPro" id="IPR027417">
    <property type="entry name" value="P-loop_NTPase"/>
</dbReference>
<organism evidence="4 5">
    <name type="scientific">Dioscorea zingiberensis</name>
    <dbReference type="NCBI Taxonomy" id="325984"/>
    <lineage>
        <taxon>Eukaryota</taxon>
        <taxon>Viridiplantae</taxon>
        <taxon>Streptophyta</taxon>
        <taxon>Embryophyta</taxon>
        <taxon>Tracheophyta</taxon>
        <taxon>Spermatophyta</taxon>
        <taxon>Magnoliopsida</taxon>
        <taxon>Liliopsida</taxon>
        <taxon>Dioscoreales</taxon>
        <taxon>Dioscoreaceae</taxon>
        <taxon>Dioscorea</taxon>
    </lineage>
</organism>
<dbReference type="EMBL" id="JAGGNH010000108">
    <property type="protein sequence ID" value="KAJ0960146.1"/>
    <property type="molecule type" value="Genomic_DNA"/>
</dbReference>
<keyword evidence="5" id="KW-1185">Reference proteome</keyword>
<dbReference type="SUPFAM" id="SSF52540">
    <property type="entry name" value="P-loop containing nucleoside triphosphate hydrolases"/>
    <property type="match status" value="1"/>
</dbReference>
<gene>
    <name evidence="4" type="ORF">J5N97_002065</name>
</gene>
<evidence type="ECO:0000256" key="2">
    <source>
        <dbReference type="SAM" id="MobiDB-lite"/>
    </source>
</evidence>
<evidence type="ECO:0000313" key="4">
    <source>
        <dbReference type="EMBL" id="KAJ0960146.1"/>
    </source>
</evidence>
<dbReference type="GO" id="GO:0000724">
    <property type="term" value="P:double-strand break repair via homologous recombination"/>
    <property type="evidence" value="ECO:0007669"/>
    <property type="project" value="TreeGrafter"/>
</dbReference>
<accession>A0A9D5BT42</accession>
<comment type="similarity">
    <text evidence="1">Belongs to the helicase family. RecQ subfamily.</text>
</comment>
<comment type="caution">
    <text evidence="4">The sequence shown here is derived from an EMBL/GenBank/DDBJ whole genome shotgun (WGS) entry which is preliminary data.</text>
</comment>
<evidence type="ECO:0000256" key="1">
    <source>
        <dbReference type="ARBA" id="ARBA00005446"/>
    </source>
</evidence>
<name>A0A9D5BT42_9LILI</name>
<feature type="domain" description="ATP-dependent DNA helicase RecQ zinc-binding" evidence="3">
    <location>
        <begin position="95"/>
        <end position="134"/>
    </location>
</feature>
<dbReference type="Proteomes" id="UP001085076">
    <property type="component" value="Unassembled WGS sequence"/>
</dbReference>
<evidence type="ECO:0000259" key="3">
    <source>
        <dbReference type="Pfam" id="PF16124"/>
    </source>
</evidence>
<dbReference type="GO" id="GO:0043138">
    <property type="term" value="F:3'-5' DNA helicase activity"/>
    <property type="evidence" value="ECO:0007669"/>
    <property type="project" value="TreeGrafter"/>
</dbReference>
<reference evidence="4 5" key="1">
    <citation type="journal article" date="2022" name="Hortic Res">
        <title>The genome of Dioscorea zingiberensis sheds light on the biosynthesis, origin and evolution of the medicinally important diosgenin saponins.</title>
        <authorList>
            <person name="Li Y."/>
            <person name="Tan C."/>
            <person name="Li Z."/>
            <person name="Guo J."/>
            <person name="Li S."/>
            <person name="Chen X."/>
            <person name="Wang C."/>
            <person name="Dai X."/>
            <person name="Yang H."/>
            <person name="Song W."/>
            <person name="Hou L."/>
            <person name="Xu J."/>
            <person name="Tong Z."/>
            <person name="Xu A."/>
            <person name="Yuan X."/>
            <person name="Wang W."/>
            <person name="Yang Q."/>
            <person name="Chen L."/>
            <person name="Sun Z."/>
            <person name="Wang K."/>
            <person name="Pan B."/>
            <person name="Chen J."/>
            <person name="Bao Y."/>
            <person name="Liu F."/>
            <person name="Qi X."/>
            <person name="Gang D.R."/>
            <person name="Wen J."/>
            <person name="Li J."/>
        </authorList>
    </citation>
    <scope>NUCLEOTIDE SEQUENCE [LARGE SCALE GENOMIC DNA]</scope>
    <source>
        <strain evidence="4">Dzin_1.0</strain>
    </source>
</reference>
<dbReference type="AlphaFoldDB" id="A0A9D5BT42"/>
<protein>
    <recommendedName>
        <fullName evidence="3">ATP-dependent DNA helicase RecQ zinc-binding domain-containing protein</fullName>
    </recommendedName>
</protein>
<dbReference type="OrthoDB" id="782984at2759"/>
<feature type="compositionally biased region" description="Basic residues" evidence="2">
    <location>
        <begin position="232"/>
        <end position="250"/>
    </location>
</feature>
<dbReference type="GO" id="GO:0009378">
    <property type="term" value="F:four-way junction helicase activity"/>
    <property type="evidence" value="ECO:0007669"/>
    <property type="project" value="TreeGrafter"/>
</dbReference>
<dbReference type="PANTHER" id="PTHR13710">
    <property type="entry name" value="DNA HELICASE RECQ FAMILY MEMBER"/>
    <property type="match status" value="1"/>
</dbReference>
<dbReference type="PANTHER" id="PTHR13710:SF69">
    <property type="entry name" value="ATP-DEPENDENT DNA HELICASE Q-LIKE SIM"/>
    <property type="match status" value="1"/>
</dbReference>
<dbReference type="InterPro" id="IPR032284">
    <property type="entry name" value="RecQ_Zn-bd"/>
</dbReference>
<evidence type="ECO:0000313" key="5">
    <source>
        <dbReference type="Proteomes" id="UP001085076"/>
    </source>
</evidence>
<dbReference type="GO" id="GO:0005694">
    <property type="term" value="C:chromosome"/>
    <property type="evidence" value="ECO:0007669"/>
    <property type="project" value="TreeGrafter"/>
</dbReference>
<proteinExistence type="inferred from homology"/>
<feature type="region of interest" description="Disordered" evidence="2">
    <location>
        <begin position="229"/>
        <end position="271"/>
    </location>
</feature>